<evidence type="ECO:0000313" key="1">
    <source>
        <dbReference type="EMBL" id="PIK60337.1"/>
    </source>
</evidence>
<dbReference type="AlphaFoldDB" id="A0A2G8LJA6"/>
<protein>
    <submittedName>
        <fullName evidence="1">Uncharacterized protein</fullName>
    </submittedName>
</protein>
<comment type="caution">
    <text evidence="1">The sequence shown here is derived from an EMBL/GenBank/DDBJ whole genome shotgun (WGS) entry which is preliminary data.</text>
</comment>
<dbReference type="Proteomes" id="UP000230750">
    <property type="component" value="Unassembled WGS sequence"/>
</dbReference>
<evidence type="ECO:0000313" key="2">
    <source>
        <dbReference type="Proteomes" id="UP000230750"/>
    </source>
</evidence>
<organism evidence="1 2">
    <name type="scientific">Stichopus japonicus</name>
    <name type="common">Sea cucumber</name>
    <dbReference type="NCBI Taxonomy" id="307972"/>
    <lineage>
        <taxon>Eukaryota</taxon>
        <taxon>Metazoa</taxon>
        <taxon>Echinodermata</taxon>
        <taxon>Eleutherozoa</taxon>
        <taxon>Echinozoa</taxon>
        <taxon>Holothuroidea</taxon>
        <taxon>Aspidochirotacea</taxon>
        <taxon>Aspidochirotida</taxon>
        <taxon>Stichopodidae</taxon>
        <taxon>Apostichopus</taxon>
    </lineage>
</organism>
<keyword evidence="2" id="KW-1185">Reference proteome</keyword>
<name>A0A2G8LJA6_STIJA</name>
<reference evidence="1 2" key="1">
    <citation type="journal article" date="2017" name="PLoS Biol.">
        <title>The sea cucumber genome provides insights into morphological evolution and visceral regeneration.</title>
        <authorList>
            <person name="Zhang X."/>
            <person name="Sun L."/>
            <person name="Yuan J."/>
            <person name="Sun Y."/>
            <person name="Gao Y."/>
            <person name="Zhang L."/>
            <person name="Li S."/>
            <person name="Dai H."/>
            <person name="Hamel J.F."/>
            <person name="Liu C."/>
            <person name="Yu Y."/>
            <person name="Liu S."/>
            <person name="Lin W."/>
            <person name="Guo K."/>
            <person name="Jin S."/>
            <person name="Xu P."/>
            <person name="Storey K.B."/>
            <person name="Huan P."/>
            <person name="Zhang T."/>
            <person name="Zhou Y."/>
            <person name="Zhang J."/>
            <person name="Lin C."/>
            <person name="Li X."/>
            <person name="Xing L."/>
            <person name="Huo D."/>
            <person name="Sun M."/>
            <person name="Wang L."/>
            <person name="Mercier A."/>
            <person name="Li F."/>
            <person name="Yang H."/>
            <person name="Xiang J."/>
        </authorList>
    </citation>
    <scope>NUCLEOTIDE SEQUENCE [LARGE SCALE GENOMIC DNA]</scope>
    <source>
        <strain evidence="1">Shaxun</strain>
        <tissue evidence="1">Muscle</tissue>
    </source>
</reference>
<dbReference type="EMBL" id="MRZV01000059">
    <property type="protein sequence ID" value="PIK60337.1"/>
    <property type="molecule type" value="Genomic_DNA"/>
</dbReference>
<gene>
    <name evidence="1" type="ORF">BSL78_02706</name>
</gene>
<sequence length="68" mass="8061">MASGTSLLIHSTNHCIQKICRNWEVLIWHCLYFMHMDINFIARCRIAQDGRKHLAERTGSVWKDYGHF</sequence>
<proteinExistence type="predicted"/>
<accession>A0A2G8LJA6</accession>
<dbReference type="OrthoDB" id="5985722at2759"/>